<dbReference type="InterPro" id="IPR003749">
    <property type="entry name" value="ThiS/MoaD-like"/>
</dbReference>
<dbReference type="AlphaFoldDB" id="A0A1I3Q736"/>
<keyword evidence="1" id="KW-0547">Nucleotide-binding</keyword>
<dbReference type="InterPro" id="IPR044672">
    <property type="entry name" value="MOCS2A"/>
</dbReference>
<organism evidence="4 5">
    <name type="scientific">Thermoflavimicrobium dichotomicum</name>
    <dbReference type="NCBI Taxonomy" id="46223"/>
    <lineage>
        <taxon>Bacteria</taxon>
        <taxon>Bacillati</taxon>
        <taxon>Bacillota</taxon>
        <taxon>Bacilli</taxon>
        <taxon>Bacillales</taxon>
        <taxon>Thermoactinomycetaceae</taxon>
        <taxon>Thermoflavimicrobium</taxon>
    </lineage>
</organism>
<evidence type="ECO:0000313" key="5">
    <source>
        <dbReference type="Proteomes" id="UP000199545"/>
    </source>
</evidence>
<dbReference type="Gene3D" id="3.10.20.30">
    <property type="match status" value="1"/>
</dbReference>
<dbReference type="GO" id="GO:0000166">
    <property type="term" value="F:nucleotide binding"/>
    <property type="evidence" value="ECO:0007669"/>
    <property type="project" value="UniProtKB-KW"/>
</dbReference>
<sequence>MEKLKILCFANLGEKIGKFLEIPVETELTVHQLRERIIKSYPQHQHTIEMCMIAVNHEYVTEETIIRKDDQIALIPPVSGG</sequence>
<dbReference type="GO" id="GO:1990133">
    <property type="term" value="C:molybdopterin adenylyltransferase complex"/>
    <property type="evidence" value="ECO:0007669"/>
    <property type="project" value="TreeGrafter"/>
</dbReference>
<accession>A0A1I3Q736</accession>
<proteinExistence type="inferred from homology"/>
<dbReference type="CDD" id="cd00754">
    <property type="entry name" value="Ubl_MoaD"/>
    <property type="match status" value="1"/>
</dbReference>
<dbReference type="Pfam" id="PF02597">
    <property type="entry name" value="ThiS"/>
    <property type="match status" value="1"/>
</dbReference>
<dbReference type="UniPathway" id="UPA00344"/>
<dbReference type="PANTHER" id="PTHR33359">
    <property type="entry name" value="MOLYBDOPTERIN SYNTHASE SULFUR CARRIER SUBUNIT"/>
    <property type="match status" value="1"/>
</dbReference>
<evidence type="ECO:0000256" key="2">
    <source>
        <dbReference type="ARBA" id="ARBA00024200"/>
    </source>
</evidence>
<dbReference type="GO" id="GO:0006777">
    <property type="term" value="P:Mo-molybdopterin cofactor biosynthetic process"/>
    <property type="evidence" value="ECO:0007669"/>
    <property type="project" value="InterPro"/>
</dbReference>
<dbReference type="NCBIfam" id="TIGR01682">
    <property type="entry name" value="moaD"/>
    <property type="match status" value="1"/>
</dbReference>
<evidence type="ECO:0000313" key="4">
    <source>
        <dbReference type="EMBL" id="SFJ29863.1"/>
    </source>
</evidence>
<gene>
    <name evidence="4" type="ORF">SAMN05421852_10749</name>
</gene>
<dbReference type="SUPFAM" id="SSF54285">
    <property type="entry name" value="MoaD/ThiS"/>
    <property type="match status" value="1"/>
</dbReference>
<dbReference type="InterPro" id="IPR016155">
    <property type="entry name" value="Mopterin_synth/thiamin_S_b"/>
</dbReference>
<dbReference type="Proteomes" id="UP000199545">
    <property type="component" value="Unassembled WGS sequence"/>
</dbReference>
<dbReference type="STRING" id="46223.SAMN05421852_10749"/>
<name>A0A1I3Q736_9BACL</name>
<dbReference type="InterPro" id="IPR012675">
    <property type="entry name" value="Beta-grasp_dom_sf"/>
</dbReference>
<evidence type="ECO:0000256" key="3">
    <source>
        <dbReference type="ARBA" id="ARBA00024247"/>
    </source>
</evidence>
<dbReference type="EMBL" id="FORR01000007">
    <property type="protein sequence ID" value="SFJ29863.1"/>
    <property type="molecule type" value="Genomic_DNA"/>
</dbReference>
<comment type="similarity">
    <text evidence="2">Belongs to the MoaD family.</text>
</comment>
<keyword evidence="5" id="KW-1185">Reference proteome</keyword>
<protein>
    <recommendedName>
        <fullName evidence="3">Molybdopterin synthase sulfur carrier subunit</fullName>
    </recommendedName>
</protein>
<evidence type="ECO:0000256" key="1">
    <source>
        <dbReference type="ARBA" id="ARBA00022741"/>
    </source>
</evidence>
<dbReference type="PANTHER" id="PTHR33359:SF1">
    <property type="entry name" value="MOLYBDOPTERIN SYNTHASE SULFUR CARRIER SUBUNIT"/>
    <property type="match status" value="1"/>
</dbReference>
<reference evidence="4 5" key="1">
    <citation type="submission" date="2016-10" db="EMBL/GenBank/DDBJ databases">
        <authorList>
            <person name="de Groot N.N."/>
        </authorList>
    </citation>
    <scope>NUCLEOTIDE SEQUENCE [LARGE SCALE GENOMIC DNA]</scope>
    <source>
        <strain evidence="4 5">DSM 44778</strain>
    </source>
</reference>
<dbReference type="RefSeq" id="WP_175482374.1">
    <property type="nucleotide sequence ID" value="NZ_FORR01000007.1"/>
</dbReference>